<dbReference type="Pfam" id="PF01408">
    <property type="entry name" value="GFO_IDH_MocA"/>
    <property type="match status" value="1"/>
</dbReference>
<protein>
    <recommendedName>
        <fullName evidence="5">Gfo/Idh/MocA family oxidoreductase</fullName>
    </recommendedName>
</protein>
<name>A0ABR5E297_9HYPH</name>
<accession>A0ABR5E297</accession>
<proteinExistence type="predicted"/>
<dbReference type="PANTHER" id="PTHR43708:SF8">
    <property type="entry name" value="OXIDOREDUCTASE"/>
    <property type="match status" value="1"/>
</dbReference>
<dbReference type="Gene3D" id="3.40.50.720">
    <property type="entry name" value="NAD(P)-binding Rossmann-like Domain"/>
    <property type="match status" value="1"/>
</dbReference>
<dbReference type="SUPFAM" id="SSF55347">
    <property type="entry name" value="Glyceraldehyde-3-phosphate dehydrogenase-like, C-terminal domain"/>
    <property type="match status" value="1"/>
</dbReference>
<evidence type="ECO:0000313" key="4">
    <source>
        <dbReference type="Proteomes" id="UP000033519"/>
    </source>
</evidence>
<feature type="domain" description="Gfo/Idh/MocA-like oxidoreductase N-terminal" evidence="1">
    <location>
        <begin position="5"/>
        <end position="122"/>
    </location>
</feature>
<gene>
    <name evidence="3" type="ORF">WH91_03165</name>
</gene>
<feature type="domain" description="GFO/IDH/MocA-like oxidoreductase" evidence="2">
    <location>
        <begin position="133"/>
        <end position="250"/>
    </location>
</feature>
<dbReference type="InterPro" id="IPR036291">
    <property type="entry name" value="NAD(P)-bd_dom_sf"/>
</dbReference>
<dbReference type="PANTHER" id="PTHR43708">
    <property type="entry name" value="CONSERVED EXPRESSED OXIDOREDUCTASE (EUROFUNG)"/>
    <property type="match status" value="1"/>
</dbReference>
<keyword evidence="4" id="KW-1185">Reference proteome</keyword>
<dbReference type="Proteomes" id="UP000033519">
    <property type="component" value="Unassembled WGS sequence"/>
</dbReference>
<evidence type="ECO:0000259" key="1">
    <source>
        <dbReference type="Pfam" id="PF01408"/>
    </source>
</evidence>
<reference evidence="3 4" key="1">
    <citation type="submission" date="2015-03" db="EMBL/GenBank/DDBJ databases">
        <authorList>
            <person name="Lepp D."/>
            <person name="Hassan Y.I."/>
            <person name="Li X.-Z."/>
            <person name="Zhou T."/>
        </authorList>
    </citation>
    <scope>NUCLEOTIDE SEQUENCE [LARGE SCALE GENOMIC DNA]</scope>
    <source>
        <strain evidence="3 4">Cr7-05</strain>
    </source>
</reference>
<dbReference type="InterPro" id="IPR055170">
    <property type="entry name" value="GFO_IDH_MocA-like_dom"/>
</dbReference>
<evidence type="ECO:0000259" key="2">
    <source>
        <dbReference type="Pfam" id="PF22725"/>
    </source>
</evidence>
<dbReference type="Pfam" id="PF22725">
    <property type="entry name" value="GFO_IDH_MocA_C3"/>
    <property type="match status" value="1"/>
</dbReference>
<evidence type="ECO:0000313" key="3">
    <source>
        <dbReference type="EMBL" id="KKC34384.1"/>
    </source>
</evidence>
<dbReference type="InterPro" id="IPR051317">
    <property type="entry name" value="Gfo/Idh/MocA_oxidoreduct"/>
</dbReference>
<dbReference type="SUPFAM" id="SSF51735">
    <property type="entry name" value="NAD(P)-binding Rossmann-fold domains"/>
    <property type="match status" value="1"/>
</dbReference>
<sequence length="351" mass="38347">MTKRKCVLVGCGFFSAYHLTAWQRLANRVELVALCDLDRARAQALADRFGIQAVHTDLDQLLATQRIDFVDIATSPASHRAIVDICARHGVPAIVQKPIATSWDDANAMVETMDRAGVPLMVHENFRFQSAVKHAGDLVRDGAIGEPTFARFTFRTGYDIYAGQPYLAQLERFVLLDLGIHVLDVARFFLGEVASVYCQTQSIRPGLAGEDTATVLLRHVSGAVSIVDRSYQGHHQPDVFPQMLVEIEGRDAALRVNTNYLVVVTDRTGRQKTSVVAPEGFGPTSDRWLPTQDSVVSIQRHWLDCLDHNRVPATSGADNLKTLALVEAAYASAAANSPVVPSAPTASMVQS</sequence>
<dbReference type="Gene3D" id="3.30.360.10">
    <property type="entry name" value="Dihydrodipicolinate Reductase, domain 2"/>
    <property type="match status" value="1"/>
</dbReference>
<comment type="caution">
    <text evidence="3">The sequence shown here is derived from an EMBL/GenBank/DDBJ whole genome shotgun (WGS) entry which is preliminary data.</text>
</comment>
<evidence type="ECO:0008006" key="5">
    <source>
        <dbReference type="Google" id="ProtNLM"/>
    </source>
</evidence>
<dbReference type="RefSeq" id="WP_046169572.1">
    <property type="nucleotide sequence ID" value="NZ_LAPV01000036.1"/>
</dbReference>
<dbReference type="EMBL" id="LAPV01000036">
    <property type="protein sequence ID" value="KKC34384.1"/>
    <property type="molecule type" value="Genomic_DNA"/>
</dbReference>
<organism evidence="3 4">
    <name type="scientific">Devosia psychrophila</name>
    <dbReference type="NCBI Taxonomy" id="728005"/>
    <lineage>
        <taxon>Bacteria</taxon>
        <taxon>Pseudomonadati</taxon>
        <taxon>Pseudomonadota</taxon>
        <taxon>Alphaproteobacteria</taxon>
        <taxon>Hyphomicrobiales</taxon>
        <taxon>Devosiaceae</taxon>
        <taxon>Devosia</taxon>
    </lineage>
</organism>
<dbReference type="InterPro" id="IPR000683">
    <property type="entry name" value="Gfo/Idh/MocA-like_OxRdtase_N"/>
</dbReference>